<accession>A0ABX1RC76</accession>
<dbReference type="InterPro" id="IPR014746">
    <property type="entry name" value="Gln_synth/guanido_kin_cat_dom"/>
</dbReference>
<reference evidence="9 10" key="1">
    <citation type="submission" date="2020-04" db="EMBL/GenBank/DDBJ databases">
        <authorList>
            <person name="Klaysubun C."/>
            <person name="Duangmal K."/>
            <person name="Lipun K."/>
        </authorList>
    </citation>
    <scope>NUCLEOTIDE SEQUENCE [LARGE SCALE GENOMIC DNA]</scope>
    <source>
        <strain evidence="9 10">JCM 11839</strain>
    </source>
</reference>
<dbReference type="PANTHER" id="PTHR43785:SF2">
    <property type="entry name" value="TYPE-1 GLUTAMINE SYNTHETASE 1"/>
    <property type="match status" value="1"/>
</dbReference>
<name>A0ABX1RC76_9PSEU</name>
<dbReference type="EMBL" id="JAAXKY010000017">
    <property type="protein sequence ID" value="NMH77029.1"/>
    <property type="molecule type" value="Genomic_DNA"/>
</dbReference>
<dbReference type="PROSITE" id="PS51986">
    <property type="entry name" value="GS_BETA_GRASP"/>
    <property type="match status" value="1"/>
</dbReference>
<dbReference type="Gene3D" id="3.30.590.10">
    <property type="entry name" value="Glutamine synthetase/guanido kinase, catalytic domain"/>
    <property type="match status" value="1"/>
</dbReference>
<dbReference type="SUPFAM" id="SSF55931">
    <property type="entry name" value="Glutamine synthetase/guanido kinase"/>
    <property type="match status" value="1"/>
</dbReference>
<comment type="similarity">
    <text evidence="1 5 6">Belongs to the glutamine synthetase family.</text>
</comment>
<keyword evidence="4" id="KW-0067">ATP-binding</keyword>
<dbReference type="InterPro" id="IPR008147">
    <property type="entry name" value="Gln_synt_N"/>
</dbReference>
<evidence type="ECO:0000256" key="1">
    <source>
        <dbReference type="ARBA" id="ARBA00009897"/>
    </source>
</evidence>
<protein>
    <submittedName>
        <fullName evidence="9">Glutamine synthetase</fullName>
    </submittedName>
</protein>
<comment type="caution">
    <text evidence="9">The sequence shown here is derived from an EMBL/GenBank/DDBJ whole genome shotgun (WGS) entry which is preliminary data.</text>
</comment>
<feature type="domain" description="GS beta-grasp" evidence="7">
    <location>
        <begin position="18"/>
        <end position="109"/>
    </location>
</feature>
<evidence type="ECO:0000256" key="6">
    <source>
        <dbReference type="RuleBase" id="RU000384"/>
    </source>
</evidence>
<dbReference type="Proteomes" id="UP001296706">
    <property type="component" value="Unassembled WGS sequence"/>
</dbReference>
<dbReference type="SUPFAM" id="SSF54368">
    <property type="entry name" value="Glutamine synthetase, N-terminal domain"/>
    <property type="match status" value="1"/>
</dbReference>
<dbReference type="PROSITE" id="PS51987">
    <property type="entry name" value="GS_CATALYTIC"/>
    <property type="match status" value="1"/>
</dbReference>
<dbReference type="RefSeq" id="WP_169395104.1">
    <property type="nucleotide sequence ID" value="NZ_BAAAJH010000002.1"/>
</dbReference>
<evidence type="ECO:0000259" key="8">
    <source>
        <dbReference type="PROSITE" id="PS51987"/>
    </source>
</evidence>
<sequence length="455" mass="48812">MTDAPPGHTELLDRIAADGVRLLRFLYCDPSGVIRGKQAHASRLDGALTSGLGLTRAQNAINVLDDLVAVEDMEPVGEIRIVPDLTTYVRLPWLDGVGSVLCDQVGHDGRDWGCCPRAFLQRAVAAADEAGLRVRAAFENEFYLAERTPDGPRPWADGPVYSSAGLDRAAPVMNDIVDALVEQGLVVEQAINEYGPGQQEISVRYADALAAADNQLRLRDTVRGVAECGHGLLASFAPRPWPDAIGSGTHVHFSLWDGEGTTNLLPEPADPFAVSERARAFLAGVLDHLPALVALTCPSYLSYDRLRPSAWAGSTVSWGFDNREAALRVASPFRGREQESANAELKACDASSNPYLALGGLILAGLDGVARELDLPEPAPRDPASLSWEEAGRCGVQPLPTDQRTAHALLEADPVLMEGLGDLLGRCILATRRAEYDRCAEMGDDAVRAATFTTF</sequence>
<dbReference type="InterPro" id="IPR036651">
    <property type="entry name" value="Gln_synt_N_sf"/>
</dbReference>
<gene>
    <name evidence="9" type="ORF">HF577_07950</name>
</gene>
<evidence type="ECO:0000313" key="9">
    <source>
        <dbReference type="EMBL" id="NMH77029.1"/>
    </source>
</evidence>
<keyword evidence="10" id="KW-1185">Reference proteome</keyword>
<keyword evidence="2" id="KW-0436">Ligase</keyword>
<dbReference type="PANTHER" id="PTHR43785">
    <property type="entry name" value="GAMMA-GLUTAMYLPUTRESCINE SYNTHETASE"/>
    <property type="match status" value="1"/>
</dbReference>
<dbReference type="Pfam" id="PF00120">
    <property type="entry name" value="Gln-synt_C"/>
    <property type="match status" value="1"/>
</dbReference>
<evidence type="ECO:0000256" key="2">
    <source>
        <dbReference type="ARBA" id="ARBA00022598"/>
    </source>
</evidence>
<dbReference type="Pfam" id="PF16952">
    <property type="entry name" value="Gln-synt_N_2"/>
    <property type="match status" value="1"/>
</dbReference>
<evidence type="ECO:0000256" key="5">
    <source>
        <dbReference type="PROSITE-ProRule" id="PRU01330"/>
    </source>
</evidence>
<dbReference type="Gene3D" id="3.10.20.70">
    <property type="entry name" value="Glutamine synthetase, N-terminal domain"/>
    <property type="match status" value="1"/>
</dbReference>
<evidence type="ECO:0000259" key="7">
    <source>
        <dbReference type="PROSITE" id="PS51986"/>
    </source>
</evidence>
<organism evidence="9 10">
    <name type="scientific">Pseudonocardia xinjiangensis</name>
    <dbReference type="NCBI Taxonomy" id="75289"/>
    <lineage>
        <taxon>Bacteria</taxon>
        <taxon>Bacillati</taxon>
        <taxon>Actinomycetota</taxon>
        <taxon>Actinomycetes</taxon>
        <taxon>Pseudonocardiales</taxon>
        <taxon>Pseudonocardiaceae</taxon>
        <taxon>Pseudonocardia</taxon>
    </lineage>
</organism>
<dbReference type="InterPro" id="IPR008146">
    <property type="entry name" value="Gln_synth_cat_dom"/>
</dbReference>
<evidence type="ECO:0000313" key="10">
    <source>
        <dbReference type="Proteomes" id="UP001296706"/>
    </source>
</evidence>
<dbReference type="SMART" id="SM01230">
    <property type="entry name" value="Gln-synt_C"/>
    <property type="match status" value="1"/>
</dbReference>
<evidence type="ECO:0000256" key="3">
    <source>
        <dbReference type="ARBA" id="ARBA00022741"/>
    </source>
</evidence>
<proteinExistence type="inferred from homology"/>
<evidence type="ECO:0000256" key="4">
    <source>
        <dbReference type="ARBA" id="ARBA00022840"/>
    </source>
</evidence>
<feature type="domain" description="GS catalytic" evidence="8">
    <location>
        <begin position="116"/>
        <end position="455"/>
    </location>
</feature>
<keyword evidence="3" id="KW-0547">Nucleotide-binding</keyword>